<proteinExistence type="predicted"/>
<dbReference type="AlphaFoldDB" id="A0A3R7MBD1"/>
<organism evidence="2 3">
    <name type="scientific">Penaeus vannamei</name>
    <name type="common">Whiteleg shrimp</name>
    <name type="synonym">Litopenaeus vannamei</name>
    <dbReference type="NCBI Taxonomy" id="6689"/>
    <lineage>
        <taxon>Eukaryota</taxon>
        <taxon>Metazoa</taxon>
        <taxon>Ecdysozoa</taxon>
        <taxon>Arthropoda</taxon>
        <taxon>Crustacea</taxon>
        <taxon>Multicrustacea</taxon>
        <taxon>Malacostraca</taxon>
        <taxon>Eumalacostraca</taxon>
        <taxon>Eucarida</taxon>
        <taxon>Decapoda</taxon>
        <taxon>Dendrobranchiata</taxon>
        <taxon>Penaeoidea</taxon>
        <taxon>Penaeidae</taxon>
        <taxon>Penaeus</taxon>
    </lineage>
</organism>
<feature type="compositionally biased region" description="Pro residues" evidence="1">
    <location>
        <begin position="26"/>
        <end position="44"/>
    </location>
</feature>
<reference evidence="2 3" key="2">
    <citation type="submission" date="2019-01" db="EMBL/GenBank/DDBJ databases">
        <title>The decoding of complex shrimp genome reveals the adaptation for benthos swimmer, frequently molting mechanism and breeding impact on genome.</title>
        <authorList>
            <person name="Sun Y."/>
            <person name="Gao Y."/>
            <person name="Yu Y."/>
        </authorList>
    </citation>
    <scope>NUCLEOTIDE SEQUENCE [LARGE SCALE GENOMIC DNA]</scope>
    <source>
        <tissue evidence="2">Muscle</tissue>
    </source>
</reference>
<protein>
    <submittedName>
        <fullName evidence="2">Uncharacterized protein</fullName>
    </submittedName>
</protein>
<gene>
    <name evidence="2" type="ORF">C7M84_004164</name>
</gene>
<evidence type="ECO:0000313" key="3">
    <source>
        <dbReference type="Proteomes" id="UP000283509"/>
    </source>
</evidence>
<dbReference type="EMBL" id="QCYY01001559">
    <property type="protein sequence ID" value="ROT77204.1"/>
    <property type="molecule type" value="Genomic_DNA"/>
</dbReference>
<name>A0A3R7MBD1_PENVA</name>
<comment type="caution">
    <text evidence="2">The sequence shown here is derived from an EMBL/GenBank/DDBJ whole genome shotgun (WGS) entry which is preliminary data.</text>
</comment>
<dbReference type="Proteomes" id="UP000283509">
    <property type="component" value="Unassembled WGS sequence"/>
</dbReference>
<reference evidence="2 3" key="1">
    <citation type="submission" date="2018-04" db="EMBL/GenBank/DDBJ databases">
        <authorList>
            <person name="Zhang X."/>
            <person name="Yuan J."/>
            <person name="Li F."/>
            <person name="Xiang J."/>
        </authorList>
    </citation>
    <scope>NUCLEOTIDE SEQUENCE [LARGE SCALE GENOMIC DNA]</scope>
    <source>
        <tissue evidence="2">Muscle</tissue>
    </source>
</reference>
<evidence type="ECO:0000313" key="2">
    <source>
        <dbReference type="EMBL" id="ROT77204.1"/>
    </source>
</evidence>
<feature type="region of interest" description="Disordered" evidence="1">
    <location>
        <begin position="1"/>
        <end position="45"/>
    </location>
</feature>
<sequence>MITTNEEAAHRKLPYPPTPAHLNPNTRPPPTPTPHNSPLHPPPSHSHRFPISTFLSHPFLIPPLHPPPPPIHFSSSLRPLPLSLPSPLFCLLSYHSSPYIISPSLRHPSTLTPPPLFSFLATPSTPPLLFSLLATPTLNISSPPLLDRLPLLLLRPLPLSFPSPSFLSSFVPYHSHPHLSFLSPCDPFHSHPLSFLPPCDPFFSHFLLLLFSLHTSPFTLTPISFLHPCDPFHFHPPPSFLSLCDPLPAPPPFSPSMRPLSLFHSRPHFFLIATPTTPPPPFSLFAPPPLSYSPFISPSLRPLSVSPSPHFFLIATPTPPPPFLPPATLHSHLTQFLPHCASFFSHSHPHFLLILTFSLSPLLSFLDPCFPSSTLTPNPPFFVHFHPHPTLLSPFLPSTSSYPHSSPSTLISTPISLSRLLLLHPLNS</sequence>
<keyword evidence="3" id="KW-1185">Reference proteome</keyword>
<evidence type="ECO:0000256" key="1">
    <source>
        <dbReference type="SAM" id="MobiDB-lite"/>
    </source>
</evidence>
<accession>A0A3R7MBD1</accession>